<sequence>MPTYEFVCNDCDHKFEVFTTISKRDKVQCPKCKGTNISRIFTAVQIKGGGGSTCATCNAASCTSCSIKR</sequence>
<evidence type="ECO:0000259" key="1">
    <source>
        <dbReference type="SMART" id="SM00834"/>
    </source>
</evidence>
<dbReference type="Proteomes" id="UP000191663">
    <property type="component" value="Unassembled WGS sequence"/>
</dbReference>
<name>A0A1V4QHD0_UNCW3</name>
<dbReference type="EMBL" id="MUKB01000026">
    <property type="protein sequence ID" value="OPX18275.1"/>
    <property type="molecule type" value="Genomic_DNA"/>
</dbReference>
<dbReference type="AlphaFoldDB" id="A0A1V4QHD0"/>
<dbReference type="NCBIfam" id="TIGR02605">
    <property type="entry name" value="CxxC_CxxC_SSSS"/>
    <property type="match status" value="1"/>
</dbReference>
<dbReference type="SMART" id="SM00834">
    <property type="entry name" value="CxxC_CXXC_SSSS"/>
    <property type="match status" value="1"/>
</dbReference>
<evidence type="ECO:0000313" key="3">
    <source>
        <dbReference type="Proteomes" id="UP000191663"/>
    </source>
</evidence>
<accession>A0A1V4QHD0</accession>
<evidence type="ECO:0000313" key="2">
    <source>
        <dbReference type="EMBL" id="OPX18275.1"/>
    </source>
</evidence>
<gene>
    <name evidence="2" type="ORF">BXT86_02140</name>
</gene>
<dbReference type="InterPro" id="IPR013429">
    <property type="entry name" value="Regulatory_FmdB_Zinc_ribbon"/>
</dbReference>
<reference evidence="3" key="1">
    <citation type="submission" date="2017-01" db="EMBL/GenBank/DDBJ databases">
        <title>Novel pathways for hydrocarbon cycling and metabolic interdependencies in hydrothermal sediment communities.</title>
        <authorList>
            <person name="Dombrowski N."/>
            <person name="Seitz K."/>
            <person name="Teske A."/>
            <person name="Baker B."/>
        </authorList>
    </citation>
    <scope>NUCLEOTIDE SEQUENCE [LARGE SCALE GENOMIC DNA]</scope>
</reference>
<organism evidence="2 3">
    <name type="scientific">candidate division WOR-3 bacterium 4484_100</name>
    <dbReference type="NCBI Taxonomy" id="1936077"/>
    <lineage>
        <taxon>Bacteria</taxon>
        <taxon>Bacteria division WOR-3</taxon>
    </lineage>
</organism>
<dbReference type="Pfam" id="PF09723">
    <property type="entry name" value="Zn_ribbon_8"/>
    <property type="match status" value="1"/>
</dbReference>
<protein>
    <recommendedName>
        <fullName evidence="1">Putative regulatory protein FmdB zinc ribbon domain-containing protein</fullName>
    </recommendedName>
</protein>
<proteinExistence type="predicted"/>
<feature type="domain" description="Putative regulatory protein FmdB zinc ribbon" evidence="1">
    <location>
        <begin position="1"/>
        <end position="42"/>
    </location>
</feature>
<comment type="caution">
    <text evidence="2">The sequence shown here is derived from an EMBL/GenBank/DDBJ whole genome shotgun (WGS) entry which is preliminary data.</text>
</comment>